<name>A0A6M3IJ08_9ZZZZ</name>
<evidence type="ECO:0000256" key="2">
    <source>
        <dbReference type="SAM" id="MobiDB-lite"/>
    </source>
</evidence>
<dbReference type="AlphaFoldDB" id="A0A6M3IJ08"/>
<reference evidence="3" key="1">
    <citation type="submission" date="2020-03" db="EMBL/GenBank/DDBJ databases">
        <title>The deep terrestrial virosphere.</title>
        <authorList>
            <person name="Holmfeldt K."/>
            <person name="Nilsson E."/>
            <person name="Simone D."/>
            <person name="Lopez-Fernandez M."/>
            <person name="Wu X."/>
            <person name="de Brujin I."/>
            <person name="Lundin D."/>
            <person name="Andersson A."/>
            <person name="Bertilsson S."/>
            <person name="Dopson M."/>
        </authorList>
    </citation>
    <scope>NUCLEOTIDE SEQUENCE</scope>
    <source>
        <strain evidence="3">MM415B01629</strain>
    </source>
</reference>
<organism evidence="3">
    <name type="scientific">viral metagenome</name>
    <dbReference type="NCBI Taxonomy" id="1070528"/>
    <lineage>
        <taxon>unclassified sequences</taxon>
        <taxon>metagenomes</taxon>
        <taxon>organismal metagenomes</taxon>
    </lineage>
</organism>
<keyword evidence="1" id="KW-0175">Coiled coil</keyword>
<feature type="region of interest" description="Disordered" evidence="2">
    <location>
        <begin position="349"/>
        <end position="378"/>
    </location>
</feature>
<feature type="compositionally biased region" description="Basic and acidic residues" evidence="2">
    <location>
        <begin position="32"/>
        <end position="45"/>
    </location>
</feature>
<evidence type="ECO:0000256" key="1">
    <source>
        <dbReference type="SAM" id="Coils"/>
    </source>
</evidence>
<feature type="compositionally biased region" description="Basic and acidic residues" evidence="2">
    <location>
        <begin position="53"/>
        <end position="66"/>
    </location>
</feature>
<evidence type="ECO:0000313" key="3">
    <source>
        <dbReference type="EMBL" id="QJA57509.1"/>
    </source>
</evidence>
<proteinExistence type="predicted"/>
<protein>
    <submittedName>
        <fullName evidence="3">Uncharacterized protein</fullName>
    </submittedName>
</protein>
<feature type="coiled-coil region" evidence="1">
    <location>
        <begin position="166"/>
        <end position="197"/>
    </location>
</feature>
<feature type="compositionally biased region" description="Basic and acidic residues" evidence="2">
    <location>
        <begin position="76"/>
        <end position="121"/>
    </location>
</feature>
<accession>A0A6M3IJ08</accession>
<feature type="compositionally biased region" description="Basic and acidic residues" evidence="2">
    <location>
        <begin position="1"/>
        <end position="15"/>
    </location>
</feature>
<feature type="compositionally biased region" description="Polar residues" evidence="2">
    <location>
        <begin position="16"/>
        <end position="25"/>
    </location>
</feature>
<dbReference type="EMBL" id="MT141277">
    <property type="protein sequence ID" value="QJA57509.1"/>
    <property type="molecule type" value="Genomic_DNA"/>
</dbReference>
<gene>
    <name evidence="3" type="ORF">MM415B01629_0011</name>
</gene>
<feature type="region of interest" description="Disordered" evidence="2">
    <location>
        <begin position="1"/>
        <end position="121"/>
    </location>
</feature>
<sequence length="407" mass="46447">MAKELEIKVDAETLKNQEGNLTDEQINAIADEAYKEIEPKKKPEDEEKEESTEDKLEEKEDDGAPKEEEETAEPSAEEKAKQEQERIKEEERIINAKDEDLKNEEKTRKAELVKARESKASDEIKAYAKENSITEEDAKEELESIARIQEKYKGDPKQLAKANLYLQRLESKANAALKAKETEKANQQAKAEEVTVEAVIKYFEAGKATDKDGKPLSVDYIISSYRNAYPDLTESLDDDKVLKLASKEYADNVNKHIAKEKEGIVIKAKEKRATMFDSIPETDKRFIQDIKPLIEKLSDTTIMDPNFDLGTYIAFAKGNIFDATIQRLEQEKKEFGDKEYNRGLEESKILGTKSDVGGGGKSPKSQDITLTEEQKKRAREMFDNPDISEEKAFEMYKDYLKETNEKL</sequence>